<proteinExistence type="predicted"/>
<protein>
    <recommendedName>
        <fullName evidence="4">t-SNARE coiled-coil homology domain-containing protein</fullName>
    </recommendedName>
</protein>
<keyword evidence="1" id="KW-0175">Coiled coil</keyword>
<name>A0A4V3WEV0_9BACL</name>
<organism evidence="2 3">
    <name type="scientific">Cohnella fermenti</name>
    <dbReference type="NCBI Taxonomy" id="2565925"/>
    <lineage>
        <taxon>Bacteria</taxon>
        <taxon>Bacillati</taxon>
        <taxon>Bacillota</taxon>
        <taxon>Bacilli</taxon>
        <taxon>Bacillales</taxon>
        <taxon>Paenibacillaceae</taxon>
        <taxon>Cohnella</taxon>
    </lineage>
</organism>
<accession>A0A4V3WEV0</accession>
<reference evidence="2 3" key="1">
    <citation type="submission" date="2019-04" db="EMBL/GenBank/DDBJ databases">
        <title>Cohnella sp. nov. isolated from preserved vegetables.</title>
        <authorList>
            <person name="Lin S.-Y."/>
            <person name="Hung M.-H."/>
            <person name="Young C.-C."/>
        </authorList>
    </citation>
    <scope>NUCLEOTIDE SEQUENCE [LARGE SCALE GENOMIC DNA]</scope>
    <source>
        <strain evidence="2 3">CC-MHH1044</strain>
    </source>
</reference>
<dbReference type="OrthoDB" id="2926200at2"/>
<dbReference type="EMBL" id="SSOB01000018">
    <property type="protein sequence ID" value="THF77768.1"/>
    <property type="molecule type" value="Genomic_DNA"/>
</dbReference>
<sequence>MDAELVNALRLVIQEQLQPLNERFDTIDSHLEKIDNRLDKMDSRLENLELRMDKVESRLENVELRLDKVDLRLDSFEDRFDSVQNSLNRIEAAQNEDIIALIKHTDKKLTDFQHETSVNFKTLARRMTAMETDLSETMVEVDSLKPAQS</sequence>
<feature type="coiled-coil region" evidence="1">
    <location>
        <begin position="31"/>
        <end position="93"/>
    </location>
</feature>
<evidence type="ECO:0000313" key="2">
    <source>
        <dbReference type="EMBL" id="THF77768.1"/>
    </source>
</evidence>
<dbReference type="RefSeq" id="WP_136370742.1">
    <property type="nucleotide sequence ID" value="NZ_SSOB01000018.1"/>
</dbReference>
<gene>
    <name evidence="2" type="ORF">E6C55_15630</name>
</gene>
<comment type="caution">
    <text evidence="2">The sequence shown here is derived from an EMBL/GenBank/DDBJ whole genome shotgun (WGS) entry which is preliminary data.</text>
</comment>
<evidence type="ECO:0000313" key="3">
    <source>
        <dbReference type="Proteomes" id="UP000310636"/>
    </source>
</evidence>
<keyword evidence="3" id="KW-1185">Reference proteome</keyword>
<dbReference type="Gene3D" id="1.20.1260.80">
    <property type="match status" value="1"/>
</dbReference>
<evidence type="ECO:0008006" key="4">
    <source>
        <dbReference type="Google" id="ProtNLM"/>
    </source>
</evidence>
<dbReference type="Proteomes" id="UP000310636">
    <property type="component" value="Unassembled WGS sequence"/>
</dbReference>
<evidence type="ECO:0000256" key="1">
    <source>
        <dbReference type="SAM" id="Coils"/>
    </source>
</evidence>
<dbReference type="AlphaFoldDB" id="A0A4V3WEV0"/>
<dbReference type="SUPFAM" id="SSF57997">
    <property type="entry name" value="Tropomyosin"/>
    <property type="match status" value="1"/>
</dbReference>